<dbReference type="CDD" id="cd03496">
    <property type="entry name" value="SQR_TypeC_CybS"/>
    <property type="match status" value="1"/>
</dbReference>
<comment type="caution">
    <text evidence="12">Lacks conserved residue(s) required for the propagation of feature annotation.</text>
</comment>
<protein>
    <recommendedName>
        <fullName evidence="12">Succinate dehydrogenase [ubiquinone] cytochrome b small subunit</fullName>
    </recommendedName>
</protein>
<dbReference type="EMBL" id="GGLE01004880">
    <property type="protein sequence ID" value="MBY09006.1"/>
    <property type="molecule type" value="Transcribed_RNA"/>
</dbReference>
<keyword evidence="12" id="KW-0349">Heme</keyword>
<accession>A0A2R5LHM8</accession>
<evidence type="ECO:0000256" key="11">
    <source>
        <dbReference type="PIRSR" id="PIRSR607992-2"/>
    </source>
</evidence>
<evidence type="ECO:0000256" key="4">
    <source>
        <dbReference type="ARBA" id="ARBA00022692"/>
    </source>
</evidence>
<reference evidence="13" key="1">
    <citation type="submission" date="2018-03" db="EMBL/GenBank/DDBJ databases">
        <title>The relapsing fever spirochete Borrelia turicatae persists in the highly oxidative environment of its soft-bodied tick vector.</title>
        <authorList>
            <person name="Bourret T.J."/>
            <person name="Boyle W.K."/>
            <person name="Valenzuela J.G."/>
            <person name="Oliveira F."/>
            <person name="Lopez J.E."/>
        </authorList>
    </citation>
    <scope>NUCLEOTIDE SEQUENCE</scope>
    <source>
        <strain evidence="13">Kansas strain/isolate</strain>
        <tissue evidence="13">Salivary glands</tissue>
    </source>
</reference>
<dbReference type="GO" id="GO:0020037">
    <property type="term" value="F:heme binding"/>
    <property type="evidence" value="ECO:0007669"/>
    <property type="project" value="TreeGrafter"/>
</dbReference>
<keyword evidence="4 12" id="KW-0812">Transmembrane</keyword>
<keyword evidence="13" id="KW-0830">Ubiquinone</keyword>
<evidence type="ECO:0000256" key="1">
    <source>
        <dbReference type="ARBA" id="ARBA00004448"/>
    </source>
</evidence>
<dbReference type="InterPro" id="IPR034804">
    <property type="entry name" value="SQR/QFR_C/D"/>
</dbReference>
<comment type="function">
    <text evidence="12">Membrane-anchoring subunit of succinate dehydrogenase (SDH) that is involved in complex II of the mitochondrial electron transport chain and is responsible for transferring electrons from succinate to ubiquinone (coenzyme Q).</text>
</comment>
<dbReference type="PANTHER" id="PTHR13337">
    <property type="entry name" value="SUCCINATE DEHYDROGENASE"/>
    <property type="match status" value="1"/>
</dbReference>
<feature type="binding site" description="axial binding residue" evidence="11">
    <location>
        <position position="102"/>
    </location>
    <ligand>
        <name>heme b</name>
        <dbReference type="ChEBI" id="CHEBI:60344"/>
        <note>ligand shared with SDHC</note>
    </ligand>
    <ligandPart>
        <name>Fe</name>
        <dbReference type="ChEBI" id="CHEBI:18248"/>
    </ligandPart>
</feature>
<dbReference type="AlphaFoldDB" id="A0A2R5LHM8"/>
<keyword evidence="9 12" id="KW-0472">Membrane</keyword>
<evidence type="ECO:0000256" key="7">
    <source>
        <dbReference type="ARBA" id="ARBA00022989"/>
    </source>
</evidence>
<keyword evidence="11 12" id="KW-0479">Metal-binding</keyword>
<proteinExistence type="inferred from homology"/>
<feature type="transmembrane region" description="Helical" evidence="12">
    <location>
        <begin position="127"/>
        <end position="146"/>
    </location>
</feature>
<dbReference type="GO" id="GO:0006121">
    <property type="term" value="P:mitochondrial electron transport, succinate to ubiquinone"/>
    <property type="evidence" value="ECO:0007669"/>
    <property type="project" value="TreeGrafter"/>
</dbReference>
<keyword evidence="8 12" id="KW-0496">Mitochondrion</keyword>
<dbReference type="GeneID" id="135385353"/>
<keyword evidence="5 12" id="KW-0999">Mitochondrion inner membrane</keyword>
<evidence type="ECO:0000256" key="9">
    <source>
        <dbReference type="ARBA" id="ARBA00023136"/>
    </source>
</evidence>
<evidence type="ECO:0000256" key="6">
    <source>
        <dbReference type="ARBA" id="ARBA00022946"/>
    </source>
</evidence>
<evidence type="ECO:0000256" key="8">
    <source>
        <dbReference type="ARBA" id="ARBA00023128"/>
    </source>
</evidence>
<feature type="transmembrane region" description="Helical" evidence="12">
    <location>
        <begin position="71"/>
        <end position="87"/>
    </location>
</feature>
<keyword evidence="12" id="KW-0249">Electron transport</keyword>
<evidence type="ECO:0000313" key="13">
    <source>
        <dbReference type="EMBL" id="MBY09006.1"/>
    </source>
</evidence>
<dbReference type="KEGG" id="oti:135385353"/>
<dbReference type="GO" id="GO:0005743">
    <property type="term" value="C:mitochondrial inner membrane"/>
    <property type="evidence" value="ECO:0007669"/>
    <property type="project" value="UniProtKB-SubCell"/>
</dbReference>
<keyword evidence="6 12" id="KW-0809">Transit peptide</keyword>
<dbReference type="Pfam" id="PF05328">
    <property type="entry name" value="CybS"/>
    <property type="match status" value="1"/>
</dbReference>
<evidence type="ECO:0000256" key="10">
    <source>
        <dbReference type="PIRSR" id="PIRSR607992-1"/>
    </source>
</evidence>
<dbReference type="GO" id="GO:0046872">
    <property type="term" value="F:metal ion binding"/>
    <property type="evidence" value="ECO:0007669"/>
    <property type="project" value="UniProtKB-KW"/>
</dbReference>
<dbReference type="RefSeq" id="XP_064470702.1">
    <property type="nucleotide sequence ID" value="XM_064614632.1"/>
</dbReference>
<dbReference type="GO" id="GO:0006099">
    <property type="term" value="P:tricarboxylic acid cycle"/>
    <property type="evidence" value="ECO:0007669"/>
    <property type="project" value="UniProtKB-KW"/>
</dbReference>
<dbReference type="InterPro" id="IPR007992">
    <property type="entry name" value="CybS"/>
</dbReference>
<sequence length="163" mass="17559">MALNMLRLSTCGGSYLARLHSQRYMSTLVKKCAPFASTVNSTLVPASPRLTAIRSTSADASHVAVWKAERLLSAALLGIVPGAFLFPCPAMDYLLAASVTMHIHWGVETIVVDYVRPTVFGNVIPKVAVGAVYALSMLTLGGLFYFNYSDVGVAKAIKMFWAL</sequence>
<keyword evidence="11" id="KW-0408">Iron</keyword>
<evidence type="ECO:0000256" key="5">
    <source>
        <dbReference type="ARBA" id="ARBA00022792"/>
    </source>
</evidence>
<keyword evidence="7 12" id="KW-1133">Transmembrane helix</keyword>
<feature type="binding site" evidence="10">
    <location>
        <position position="114"/>
    </location>
    <ligand>
        <name>a ubiquinone</name>
        <dbReference type="ChEBI" id="CHEBI:16389"/>
        <note>ligand shared with IP/SDHB</note>
    </ligand>
</feature>
<dbReference type="PANTHER" id="PTHR13337:SF2">
    <property type="entry name" value="SUCCINATE DEHYDROGENASE [UBIQUINONE] CYTOCHROME B SMALL SUBUNIT, MITOCHONDRIAL"/>
    <property type="match status" value="1"/>
</dbReference>
<comment type="similarity">
    <text evidence="2 12">Belongs to the CybS family.</text>
</comment>
<evidence type="ECO:0000256" key="12">
    <source>
        <dbReference type="RuleBase" id="RU364031"/>
    </source>
</evidence>
<keyword evidence="3 12" id="KW-0813">Transport</keyword>
<dbReference type="CTD" id="6392"/>
<dbReference type="Gene3D" id="1.20.1300.10">
    <property type="entry name" value="Fumarate reductase/succinate dehydrogenase, transmembrane subunit"/>
    <property type="match status" value="1"/>
</dbReference>
<dbReference type="GO" id="GO:0048039">
    <property type="term" value="F:ubiquinone binding"/>
    <property type="evidence" value="ECO:0007669"/>
    <property type="project" value="TreeGrafter"/>
</dbReference>
<name>A0A2R5LHM8_9ACAR</name>
<evidence type="ECO:0000256" key="2">
    <source>
        <dbReference type="ARBA" id="ARBA00007294"/>
    </source>
</evidence>
<organism evidence="13">
    <name type="scientific">Ornithodoros turicata</name>
    <dbReference type="NCBI Taxonomy" id="34597"/>
    <lineage>
        <taxon>Eukaryota</taxon>
        <taxon>Metazoa</taxon>
        <taxon>Ecdysozoa</taxon>
        <taxon>Arthropoda</taxon>
        <taxon>Chelicerata</taxon>
        <taxon>Arachnida</taxon>
        <taxon>Acari</taxon>
        <taxon>Parasitiformes</taxon>
        <taxon>Ixodida</taxon>
        <taxon>Ixodoidea</taxon>
        <taxon>Argasidae</taxon>
        <taxon>Ornithodorinae</taxon>
        <taxon>Ornithodoros</taxon>
    </lineage>
</organism>
<keyword evidence="12" id="KW-0816">Tricarboxylic acid cycle</keyword>
<comment type="subcellular location">
    <subcellularLocation>
        <location evidence="1 12">Mitochondrion inner membrane</location>
        <topology evidence="1 12">Multi-pass membrane protein</topology>
    </subcellularLocation>
</comment>
<evidence type="ECO:0000256" key="3">
    <source>
        <dbReference type="ARBA" id="ARBA00022448"/>
    </source>
</evidence>